<dbReference type="EMBL" id="JAFFHB010000001">
    <property type="protein sequence ID" value="KAK4672342.1"/>
    <property type="molecule type" value="Genomic_DNA"/>
</dbReference>
<dbReference type="Proteomes" id="UP001326199">
    <property type="component" value="Unassembled WGS sequence"/>
</dbReference>
<accession>A0ABR0HWS8</accession>
<name>A0ABR0HWS8_9PEZI</name>
<proteinExistence type="predicted"/>
<dbReference type="RefSeq" id="XP_062769664.1">
    <property type="nucleotide sequence ID" value="XM_062906779.1"/>
</dbReference>
<sequence length="128" mass="13874">MDGSVTIEEKGASDAGVFTDNRIDRRGGKFTWAFWQPRISRDFSVAINATYATSKRAVSRLADIMLGDRVRTAGMGSETGKTVSSNRFSATNHDLTNNGLRPMGLCVCQVPTTFSAVPAFTDTCISTR</sequence>
<keyword evidence="2" id="KW-1185">Reference proteome</keyword>
<evidence type="ECO:0000313" key="2">
    <source>
        <dbReference type="Proteomes" id="UP001326199"/>
    </source>
</evidence>
<dbReference type="GeneID" id="87927122"/>
<gene>
    <name evidence="1" type="ORF">QC763_102248</name>
</gene>
<reference evidence="1 2" key="1">
    <citation type="journal article" date="2023" name="bioRxiv">
        <title>High-quality genome assemblies of four members of thePodospora anserinaspecies complex.</title>
        <authorList>
            <person name="Ament-Velasquez S.L."/>
            <person name="Vogan A.A."/>
            <person name="Wallerman O."/>
            <person name="Hartmann F."/>
            <person name="Gautier V."/>
            <person name="Silar P."/>
            <person name="Giraud T."/>
            <person name="Johannesson H."/>
        </authorList>
    </citation>
    <scope>NUCLEOTIDE SEQUENCE [LARGE SCALE GENOMIC DNA]</scope>
    <source>
        <strain evidence="1 2">CBS 411.78</strain>
    </source>
</reference>
<comment type="caution">
    <text evidence="1">The sequence shown here is derived from an EMBL/GenBank/DDBJ whole genome shotgun (WGS) entry which is preliminary data.</text>
</comment>
<evidence type="ECO:0000313" key="1">
    <source>
        <dbReference type="EMBL" id="KAK4672342.1"/>
    </source>
</evidence>
<protein>
    <submittedName>
        <fullName evidence="1">Uncharacterized protein</fullName>
    </submittedName>
</protein>
<organism evidence="1 2">
    <name type="scientific">Podospora pseudopauciseta</name>
    <dbReference type="NCBI Taxonomy" id="2093780"/>
    <lineage>
        <taxon>Eukaryota</taxon>
        <taxon>Fungi</taxon>
        <taxon>Dikarya</taxon>
        <taxon>Ascomycota</taxon>
        <taxon>Pezizomycotina</taxon>
        <taxon>Sordariomycetes</taxon>
        <taxon>Sordariomycetidae</taxon>
        <taxon>Sordariales</taxon>
        <taxon>Podosporaceae</taxon>
        <taxon>Podospora</taxon>
    </lineage>
</organism>